<feature type="region of interest" description="Disordered" evidence="5">
    <location>
        <begin position="1"/>
        <end position="27"/>
    </location>
</feature>
<dbReference type="SUPFAM" id="SSF88946">
    <property type="entry name" value="Sigma2 domain of RNA polymerase sigma factors"/>
    <property type="match status" value="1"/>
</dbReference>
<dbReference type="InterPro" id="IPR036388">
    <property type="entry name" value="WH-like_DNA-bd_sf"/>
</dbReference>
<dbReference type="Pfam" id="PF04545">
    <property type="entry name" value="Sigma70_r4"/>
    <property type="match status" value="1"/>
</dbReference>
<keyword evidence="2" id="KW-0731">Sigma factor</keyword>
<name>A0ABT6RLT9_9ACTN</name>
<dbReference type="Pfam" id="PF04542">
    <property type="entry name" value="Sigma70_r2"/>
    <property type="match status" value="1"/>
</dbReference>
<dbReference type="InterPro" id="IPR007630">
    <property type="entry name" value="RNA_pol_sigma70_r4"/>
</dbReference>
<dbReference type="RefSeq" id="WP_282510153.1">
    <property type="nucleotide sequence ID" value="NZ_JASCIR010000002.1"/>
</dbReference>
<evidence type="ECO:0000256" key="5">
    <source>
        <dbReference type="SAM" id="MobiDB-lite"/>
    </source>
</evidence>
<dbReference type="InterPro" id="IPR013325">
    <property type="entry name" value="RNA_pol_sigma_r2"/>
</dbReference>
<gene>
    <name evidence="8" type="ORF">QIS99_03175</name>
</gene>
<evidence type="ECO:0000256" key="4">
    <source>
        <dbReference type="ARBA" id="ARBA00023163"/>
    </source>
</evidence>
<dbReference type="SUPFAM" id="SSF88659">
    <property type="entry name" value="Sigma3 and sigma4 domains of RNA polymerase sigma factors"/>
    <property type="match status" value="2"/>
</dbReference>
<feature type="domain" description="RNA polymerase sigma-70 region 4" evidence="7">
    <location>
        <begin position="219"/>
        <end position="266"/>
    </location>
</feature>
<proteinExistence type="predicted"/>
<dbReference type="Gene3D" id="1.10.10.10">
    <property type="entry name" value="Winged helix-like DNA-binding domain superfamily/Winged helix DNA-binding domain"/>
    <property type="match status" value="2"/>
</dbReference>
<evidence type="ECO:0000256" key="1">
    <source>
        <dbReference type="ARBA" id="ARBA00023015"/>
    </source>
</evidence>
<keyword evidence="4" id="KW-0804">Transcription</keyword>
<dbReference type="EMBL" id="JASCIR010000002">
    <property type="protein sequence ID" value="MDI3385224.1"/>
    <property type="molecule type" value="Genomic_DNA"/>
</dbReference>
<dbReference type="InterPro" id="IPR014284">
    <property type="entry name" value="RNA_pol_sigma-70_dom"/>
</dbReference>
<accession>A0ABT6RLT9</accession>
<feature type="compositionally biased region" description="Basic residues" evidence="5">
    <location>
        <begin position="288"/>
        <end position="297"/>
    </location>
</feature>
<dbReference type="PANTHER" id="PTHR30385:SF4">
    <property type="entry name" value="RNA POLYMERASE SIGMA-E FACTOR"/>
    <property type="match status" value="1"/>
</dbReference>
<dbReference type="InterPro" id="IPR007627">
    <property type="entry name" value="RNA_pol_sigma70_r2"/>
</dbReference>
<feature type="domain" description="RNA polymerase sigma-70 region 2" evidence="6">
    <location>
        <begin position="52"/>
        <end position="120"/>
    </location>
</feature>
<dbReference type="Gene3D" id="1.20.120.1810">
    <property type="match status" value="1"/>
</dbReference>
<dbReference type="InterPro" id="IPR013324">
    <property type="entry name" value="RNA_pol_sigma_r3/r4-like"/>
</dbReference>
<dbReference type="PANTHER" id="PTHR30385">
    <property type="entry name" value="SIGMA FACTOR F FLAGELLAR"/>
    <property type="match status" value="1"/>
</dbReference>
<keyword evidence="9" id="KW-1185">Reference proteome</keyword>
<evidence type="ECO:0000256" key="3">
    <source>
        <dbReference type="ARBA" id="ARBA00023125"/>
    </source>
</evidence>
<keyword evidence="3" id="KW-0238">DNA-binding</keyword>
<evidence type="ECO:0000313" key="9">
    <source>
        <dbReference type="Proteomes" id="UP001224661"/>
    </source>
</evidence>
<evidence type="ECO:0000259" key="7">
    <source>
        <dbReference type="Pfam" id="PF04545"/>
    </source>
</evidence>
<comment type="caution">
    <text evidence="8">The sequence shown here is derived from an EMBL/GenBank/DDBJ whole genome shotgun (WGS) entry which is preliminary data.</text>
</comment>
<dbReference type="InterPro" id="IPR000943">
    <property type="entry name" value="RNA_pol_sigma70"/>
</dbReference>
<dbReference type="CDD" id="cd06171">
    <property type="entry name" value="Sigma70_r4"/>
    <property type="match status" value="1"/>
</dbReference>
<evidence type="ECO:0000259" key="6">
    <source>
        <dbReference type="Pfam" id="PF04542"/>
    </source>
</evidence>
<keyword evidence="1" id="KW-0805">Transcription regulation</keyword>
<evidence type="ECO:0000313" key="8">
    <source>
        <dbReference type="EMBL" id="MDI3385224.1"/>
    </source>
</evidence>
<dbReference type="NCBIfam" id="TIGR02937">
    <property type="entry name" value="sigma70-ECF"/>
    <property type="match status" value="1"/>
</dbReference>
<dbReference type="PRINTS" id="PR00046">
    <property type="entry name" value="SIGMA70FCT"/>
</dbReference>
<reference evidence="8 9" key="1">
    <citation type="submission" date="2023-05" db="EMBL/GenBank/DDBJ databases">
        <title>Draft genome sequence of Streptomyces sp. B-S-A8 isolated from a cave soil in Thailand.</title>
        <authorList>
            <person name="Chamroensaksri N."/>
            <person name="Muangham S."/>
        </authorList>
    </citation>
    <scope>NUCLEOTIDE SEQUENCE [LARGE SCALE GENOMIC DNA]</scope>
    <source>
        <strain evidence="8 9">B-S-A8</strain>
    </source>
</reference>
<evidence type="ECO:0000256" key="2">
    <source>
        <dbReference type="ARBA" id="ARBA00023082"/>
    </source>
</evidence>
<dbReference type="Proteomes" id="UP001224661">
    <property type="component" value="Unassembled WGS sequence"/>
</dbReference>
<protein>
    <submittedName>
        <fullName evidence="8">Sigma-70 family RNA polymerase sigma factor</fullName>
    </submittedName>
</protein>
<sequence length="297" mass="33365">MLTDRSARPGRPVTRWPSRRRLHDDAPDTRQAFARIHGLGPGRECDALCEELFEAWLPMAHRIAGRYHGKGEALEDLQQIAALGLLKAIRGYDPRRGPFEPYAVPTISGEIRRHFRDHTWDLHVPRRVQDLRNTVRIAYRDMSQRPGSPEPTVPQLARHTGLSEQDVQAGQQALSSYSALSLDAEPEHVDGISLADTLGTTDPSYDLIVDRLAAGSSIRHLPDRERTILYLRFFEGQTQSRIAEQIGVSQMQVCRILAQTCTRVREEVAAGGDEHRRVLNPTEPAAGRRPRGRACPQ</sequence>
<organism evidence="8 9">
    <name type="scientific">Streptomyces solicavernae</name>
    <dbReference type="NCBI Taxonomy" id="3043614"/>
    <lineage>
        <taxon>Bacteria</taxon>
        <taxon>Bacillati</taxon>
        <taxon>Actinomycetota</taxon>
        <taxon>Actinomycetes</taxon>
        <taxon>Kitasatosporales</taxon>
        <taxon>Streptomycetaceae</taxon>
        <taxon>Streptomyces</taxon>
    </lineage>
</organism>
<feature type="region of interest" description="Disordered" evidence="5">
    <location>
        <begin position="270"/>
        <end position="297"/>
    </location>
</feature>